<dbReference type="Proteomes" id="UP001165041">
    <property type="component" value="Unassembled WGS sequence"/>
</dbReference>
<feature type="region of interest" description="Disordered" evidence="1">
    <location>
        <begin position="1"/>
        <end position="30"/>
    </location>
</feature>
<evidence type="ECO:0000313" key="3">
    <source>
        <dbReference type="EMBL" id="GLW67935.1"/>
    </source>
</evidence>
<evidence type="ECO:0000256" key="1">
    <source>
        <dbReference type="SAM" id="MobiDB-lite"/>
    </source>
</evidence>
<feature type="transmembrane region" description="Helical" evidence="2">
    <location>
        <begin position="33"/>
        <end position="53"/>
    </location>
</feature>
<comment type="caution">
    <text evidence="3">The sequence shown here is derived from an EMBL/GenBank/DDBJ whole genome shotgun (WGS) entry which is preliminary data.</text>
</comment>
<sequence length="61" mass="6415">MNPFRRPAPLTGTTPDGAPGHRAARNSPEEKDMMVVVAVGAGAVLLCTCVLVLKRKRGSRG</sequence>
<reference evidence="3" key="1">
    <citation type="submission" date="2023-02" db="EMBL/GenBank/DDBJ databases">
        <title>Kitasatospora phosalacinea NBRC 14627.</title>
        <authorList>
            <person name="Ichikawa N."/>
            <person name="Sato H."/>
            <person name="Tonouchi N."/>
        </authorList>
    </citation>
    <scope>NUCLEOTIDE SEQUENCE</scope>
    <source>
        <strain evidence="3">NBRC 14627</strain>
    </source>
</reference>
<gene>
    <name evidence="3" type="ORF">Kpho02_02340</name>
</gene>
<protein>
    <submittedName>
        <fullName evidence="3">Uncharacterized protein</fullName>
    </submittedName>
</protein>
<evidence type="ECO:0000313" key="4">
    <source>
        <dbReference type="Proteomes" id="UP001165041"/>
    </source>
</evidence>
<dbReference type="EMBL" id="BSSA01000001">
    <property type="protein sequence ID" value="GLW67935.1"/>
    <property type="molecule type" value="Genomic_DNA"/>
</dbReference>
<organism evidence="3 4">
    <name type="scientific">Kitasatospora phosalacinea</name>
    <dbReference type="NCBI Taxonomy" id="2065"/>
    <lineage>
        <taxon>Bacteria</taxon>
        <taxon>Bacillati</taxon>
        <taxon>Actinomycetota</taxon>
        <taxon>Actinomycetes</taxon>
        <taxon>Kitasatosporales</taxon>
        <taxon>Streptomycetaceae</taxon>
        <taxon>Kitasatospora</taxon>
    </lineage>
</organism>
<keyword evidence="2" id="KW-0472">Membrane</keyword>
<dbReference type="AlphaFoldDB" id="A0A9W6Q0X3"/>
<keyword evidence="2" id="KW-1133">Transmembrane helix</keyword>
<accession>A0A9W6Q0X3</accession>
<proteinExistence type="predicted"/>
<name>A0A9W6Q0X3_9ACTN</name>
<keyword evidence="2" id="KW-0812">Transmembrane</keyword>
<evidence type="ECO:0000256" key="2">
    <source>
        <dbReference type="SAM" id="Phobius"/>
    </source>
</evidence>